<dbReference type="InterPro" id="IPR016181">
    <property type="entry name" value="Acyl_CoA_acyltransferase"/>
</dbReference>
<dbReference type="InterPro" id="IPR000182">
    <property type="entry name" value="GNAT_dom"/>
</dbReference>
<dbReference type="SUPFAM" id="SSF55729">
    <property type="entry name" value="Acyl-CoA N-acyltransferases (Nat)"/>
    <property type="match status" value="1"/>
</dbReference>
<evidence type="ECO:0000256" key="2">
    <source>
        <dbReference type="ARBA" id="ARBA00023315"/>
    </source>
</evidence>
<keyword evidence="6" id="KW-1185">Reference proteome</keyword>
<comment type="similarity">
    <text evidence="3">Belongs to the acetyltransferase family. RimJ subfamily.</text>
</comment>
<dbReference type="GO" id="GO:0005737">
    <property type="term" value="C:cytoplasm"/>
    <property type="evidence" value="ECO:0007669"/>
    <property type="project" value="TreeGrafter"/>
</dbReference>
<accession>A0A6M0RF72</accession>
<dbReference type="Gene3D" id="3.40.630.30">
    <property type="match status" value="1"/>
</dbReference>
<evidence type="ECO:0000313" key="6">
    <source>
        <dbReference type="Proteomes" id="UP000481033"/>
    </source>
</evidence>
<evidence type="ECO:0000313" key="5">
    <source>
        <dbReference type="EMBL" id="NEZ54864.1"/>
    </source>
</evidence>
<keyword evidence="2" id="KW-0012">Acyltransferase</keyword>
<proteinExistence type="inferred from homology"/>
<evidence type="ECO:0000259" key="4">
    <source>
        <dbReference type="PROSITE" id="PS51186"/>
    </source>
</evidence>
<evidence type="ECO:0000256" key="1">
    <source>
        <dbReference type="ARBA" id="ARBA00022679"/>
    </source>
</evidence>
<dbReference type="AlphaFoldDB" id="A0A6M0RF72"/>
<protein>
    <submittedName>
        <fullName evidence="5">N-acetyltransferase</fullName>
    </submittedName>
</protein>
<gene>
    <name evidence="5" type="ORF">DXZ20_03995</name>
</gene>
<organism evidence="5 6">
    <name type="scientific">Adonisia turfae CCMR0081</name>
    <dbReference type="NCBI Taxonomy" id="2292702"/>
    <lineage>
        <taxon>Bacteria</taxon>
        <taxon>Bacillati</taxon>
        <taxon>Cyanobacteriota</taxon>
        <taxon>Adonisia</taxon>
        <taxon>Adonisia turfae</taxon>
    </lineage>
</organism>
<keyword evidence="1 5" id="KW-0808">Transferase</keyword>
<dbReference type="RefSeq" id="WP_163696533.1">
    <property type="nucleotide sequence ID" value="NZ_QXHD01000003.1"/>
</dbReference>
<sequence>MLPRVYIRSPVDDDWSTLLDLHQRSADYHSPWAEPAKNEEGCRRYIHRCHTEPFEGMLIWHAVDHRLVGVANLSQIFYGSFQNAYLGYYGNVDYAGQGLMTEGVKLVLNHAFNSLKLHRIEANIQPGNTASIKLIKRLGFAHEGFSRQYLKINGEWRDHERWALTVDNWLR</sequence>
<evidence type="ECO:0000256" key="3">
    <source>
        <dbReference type="ARBA" id="ARBA00038502"/>
    </source>
</evidence>
<comment type="caution">
    <text evidence="5">The sequence shown here is derived from an EMBL/GenBank/DDBJ whole genome shotgun (WGS) entry which is preliminary data.</text>
</comment>
<feature type="domain" description="N-acetyltransferase" evidence="4">
    <location>
        <begin position="5"/>
        <end position="167"/>
    </location>
</feature>
<dbReference type="GO" id="GO:0008999">
    <property type="term" value="F:protein-N-terminal-alanine acetyltransferase activity"/>
    <property type="evidence" value="ECO:0007669"/>
    <property type="project" value="TreeGrafter"/>
</dbReference>
<reference evidence="5 6" key="1">
    <citation type="journal article" date="2020" name="Microb. Ecol.">
        <title>Ecogenomics of the Marine Benthic Filamentous Cyanobacterium Adonisia.</title>
        <authorList>
            <person name="Walter J.M."/>
            <person name="Coutinho F.H."/>
            <person name="Leomil L."/>
            <person name="Hargreaves P.I."/>
            <person name="Campeao M.E."/>
            <person name="Vieira V.V."/>
            <person name="Silva B.S."/>
            <person name="Fistarol G.O."/>
            <person name="Salomon P.S."/>
            <person name="Sawabe T."/>
            <person name="Mino S."/>
            <person name="Hosokawa M."/>
            <person name="Miyashita H."/>
            <person name="Maruyama F."/>
            <person name="van Verk M.C."/>
            <person name="Dutilh B.E."/>
            <person name="Thompson C.C."/>
            <person name="Thompson F.L."/>
        </authorList>
    </citation>
    <scope>NUCLEOTIDE SEQUENCE [LARGE SCALE GENOMIC DNA]</scope>
    <source>
        <strain evidence="5 6">CCMR0081</strain>
    </source>
</reference>
<name>A0A6M0RF72_9CYAN</name>
<dbReference type="EMBL" id="QXHD01000003">
    <property type="protein sequence ID" value="NEZ54864.1"/>
    <property type="molecule type" value="Genomic_DNA"/>
</dbReference>
<dbReference type="PROSITE" id="PS51186">
    <property type="entry name" value="GNAT"/>
    <property type="match status" value="1"/>
</dbReference>
<dbReference type="PANTHER" id="PTHR43792">
    <property type="entry name" value="GNAT FAMILY, PUTATIVE (AFU_ORTHOLOGUE AFUA_3G00765)-RELATED-RELATED"/>
    <property type="match status" value="1"/>
</dbReference>
<dbReference type="InterPro" id="IPR051531">
    <property type="entry name" value="N-acetyltransferase"/>
</dbReference>
<dbReference type="Proteomes" id="UP000481033">
    <property type="component" value="Unassembled WGS sequence"/>
</dbReference>
<dbReference type="PANTHER" id="PTHR43792:SF8">
    <property type="entry name" value="[RIBOSOMAL PROTEIN US5]-ALANINE N-ACETYLTRANSFERASE"/>
    <property type="match status" value="1"/>
</dbReference>
<dbReference type="Pfam" id="PF13302">
    <property type="entry name" value="Acetyltransf_3"/>
    <property type="match status" value="1"/>
</dbReference>